<dbReference type="InterPro" id="IPR047699">
    <property type="entry name" value="Permease_put_prefix"/>
</dbReference>
<keyword evidence="2" id="KW-1003">Cell membrane</keyword>
<dbReference type="STRING" id="947013.SAMN04488109_1939"/>
<evidence type="ECO:0000256" key="1">
    <source>
        <dbReference type="ARBA" id="ARBA00004651"/>
    </source>
</evidence>
<dbReference type="RefSeq" id="WP_245804056.1">
    <property type="nucleotide sequence ID" value="NZ_FQWQ01000001.1"/>
</dbReference>
<evidence type="ECO:0000256" key="6">
    <source>
        <dbReference type="SAM" id="Phobius"/>
    </source>
</evidence>
<gene>
    <name evidence="9" type="ORF">SAMN04488109_1939</name>
</gene>
<evidence type="ECO:0000256" key="3">
    <source>
        <dbReference type="ARBA" id="ARBA00022692"/>
    </source>
</evidence>
<evidence type="ECO:0000259" key="8">
    <source>
        <dbReference type="Pfam" id="PF12704"/>
    </source>
</evidence>
<accession>A0A1M5MTW4</accession>
<proteinExistence type="predicted"/>
<dbReference type="PANTHER" id="PTHR30572">
    <property type="entry name" value="MEMBRANE COMPONENT OF TRANSPORTER-RELATED"/>
    <property type="match status" value="1"/>
</dbReference>
<evidence type="ECO:0000259" key="7">
    <source>
        <dbReference type="Pfam" id="PF02687"/>
    </source>
</evidence>
<feature type="transmembrane region" description="Helical" evidence="6">
    <location>
        <begin position="858"/>
        <end position="878"/>
    </location>
</feature>
<dbReference type="InterPro" id="IPR003838">
    <property type="entry name" value="ABC3_permease_C"/>
</dbReference>
<feature type="domain" description="ABC3 transporter permease C-terminal" evidence="7">
    <location>
        <begin position="777"/>
        <end position="890"/>
    </location>
</feature>
<sequence length="897" mass="100682">MNHFQIPPSPPRWATRLLHWYCAPELLEEVQGDMLEEFYFQCRHNGVAAARRDYVRNVLGFMRPFAIKRKSSPSYPILPMNMIGHYFTVALRQVLRHKAFSAINVAGLAIGMTCCMAIFLWVADEKAVDNFHAKGDQLYNVYMTVRSASGVETVYNTPRRYYDSAVHILYEDAKEAIPEVEGTAYYATGYSMPWGKAETFQVGDKIYKLEGSRASNDFLTMFSYPVIAGDPKTALQDMKGLAISRKMANLFFGSPEEAIGKSMRYENKRDFQVTAVFEDLTPQSSRKFEFLANWDAHMKGGMEWSSNNMEATVLLAAGANPEDVAAKINKLVQPRLDKNQPYSVEIGLQPYRDQYLKSNFVNGKQSGGRIEYVRIFSGVAIFILVIACINFMNLATARSVKRAKEVGVRKVIGSPRLYLIGQFFGESLLLSFFALALSLLLLQVLLPVFNDVTGKNLVAPITSLPTWTTLIVLALITGILAGSYPALFLSSLKPVRVLKGAVQFTQNAIWFRKGLAVFQFGLSILLLIATIVVSQQTSYMQNMNLGYNRENLLYFTIEGELSKYDKFQAFKQSALQLPGVRVIDRSSEAPHAMKFLVDDNDGSAETAEEDESAIKWEGREKGQMVGFKPTSVGFDFVKLMDLHVVEGRNFSRDFATDSADAFLVNEQAVKEMGMKDPIGKWVSAWKKKGHIIGVLKDYNTNSLHERIRPLIVDVKEYEYFGVILVRTEAGKTKEVLTGLEKVYKELNPNYPFTFRFVEEDYNDMYRNEQVMSKLSNAFAVLAIIVSCLGLLGLVMFSAEQRTREIGIRKALGATVSSIVGLLSQDFVKIVLVSFVLATPIAAYLMHQWLNGFAFKINLSWWIFGFAGVAALLVALLTISFQAIQSARANPVESLRSE</sequence>
<evidence type="ECO:0000313" key="10">
    <source>
        <dbReference type="Proteomes" id="UP000184212"/>
    </source>
</evidence>
<evidence type="ECO:0000256" key="2">
    <source>
        <dbReference type="ARBA" id="ARBA00022475"/>
    </source>
</evidence>
<feature type="transmembrane region" description="Helical" evidence="6">
    <location>
        <begin position="510"/>
        <end position="533"/>
    </location>
</feature>
<feature type="domain" description="MacB-like periplasmic core" evidence="8">
    <location>
        <begin position="101"/>
        <end position="330"/>
    </location>
</feature>
<dbReference type="GO" id="GO:0005886">
    <property type="term" value="C:plasma membrane"/>
    <property type="evidence" value="ECO:0007669"/>
    <property type="project" value="UniProtKB-SubCell"/>
</dbReference>
<protein>
    <submittedName>
        <fullName evidence="9">Duplicated orphan permease</fullName>
    </submittedName>
</protein>
<feature type="transmembrane region" description="Helical" evidence="6">
    <location>
        <begin position="417"/>
        <end position="446"/>
    </location>
</feature>
<evidence type="ECO:0000256" key="4">
    <source>
        <dbReference type="ARBA" id="ARBA00022989"/>
    </source>
</evidence>
<dbReference type="GO" id="GO:0022857">
    <property type="term" value="F:transmembrane transporter activity"/>
    <property type="evidence" value="ECO:0007669"/>
    <property type="project" value="TreeGrafter"/>
</dbReference>
<feature type="transmembrane region" description="Helical" evidence="6">
    <location>
        <begin position="375"/>
        <end position="396"/>
    </location>
</feature>
<keyword evidence="3 6" id="KW-0812">Transmembrane</keyword>
<comment type="subcellular location">
    <subcellularLocation>
        <location evidence="1">Cell membrane</location>
        <topology evidence="1">Multi-pass membrane protein</topology>
    </subcellularLocation>
</comment>
<dbReference type="AlphaFoldDB" id="A0A1M5MTW4"/>
<dbReference type="EMBL" id="FQWQ01000001">
    <property type="protein sequence ID" value="SHG80804.1"/>
    <property type="molecule type" value="Genomic_DNA"/>
</dbReference>
<dbReference type="InterPro" id="IPR025857">
    <property type="entry name" value="MacB_PCD"/>
</dbReference>
<feature type="transmembrane region" description="Helical" evidence="6">
    <location>
        <begin position="102"/>
        <end position="123"/>
    </location>
</feature>
<dbReference type="Pfam" id="PF12704">
    <property type="entry name" value="MacB_PCD"/>
    <property type="match status" value="1"/>
</dbReference>
<feature type="transmembrane region" description="Helical" evidence="6">
    <location>
        <begin position="466"/>
        <end position="489"/>
    </location>
</feature>
<dbReference type="Pfam" id="PF02687">
    <property type="entry name" value="FtsX"/>
    <property type="match status" value="2"/>
</dbReference>
<feature type="transmembrane region" description="Helical" evidence="6">
    <location>
        <begin position="777"/>
        <end position="798"/>
    </location>
</feature>
<dbReference type="InterPro" id="IPR050250">
    <property type="entry name" value="Macrolide_Exporter_MacB"/>
</dbReference>
<evidence type="ECO:0000313" key="9">
    <source>
        <dbReference type="EMBL" id="SHG80804.1"/>
    </source>
</evidence>
<feature type="domain" description="ABC3 transporter permease C-terminal" evidence="7">
    <location>
        <begin position="379"/>
        <end position="492"/>
    </location>
</feature>
<keyword evidence="5 6" id="KW-0472">Membrane</keyword>
<name>A0A1M5MTW4_9BACT</name>
<keyword evidence="10" id="KW-1185">Reference proteome</keyword>
<reference evidence="9 10" key="1">
    <citation type="submission" date="2016-11" db="EMBL/GenBank/DDBJ databases">
        <authorList>
            <person name="Jaros S."/>
            <person name="Januszkiewicz K."/>
            <person name="Wedrychowicz H."/>
        </authorList>
    </citation>
    <scope>NUCLEOTIDE SEQUENCE [LARGE SCALE GENOMIC DNA]</scope>
    <source>
        <strain evidence="9 10">DSM 24574</strain>
    </source>
</reference>
<feature type="transmembrane region" description="Helical" evidence="6">
    <location>
        <begin position="826"/>
        <end position="846"/>
    </location>
</feature>
<dbReference type="Proteomes" id="UP000184212">
    <property type="component" value="Unassembled WGS sequence"/>
</dbReference>
<evidence type="ECO:0000256" key="5">
    <source>
        <dbReference type="ARBA" id="ARBA00023136"/>
    </source>
</evidence>
<keyword evidence="4 6" id="KW-1133">Transmembrane helix</keyword>
<dbReference type="PANTHER" id="PTHR30572:SF18">
    <property type="entry name" value="ABC-TYPE MACROLIDE FAMILY EXPORT SYSTEM PERMEASE COMPONENT 2"/>
    <property type="match status" value="1"/>
</dbReference>
<dbReference type="NCBIfam" id="NF038404">
    <property type="entry name" value="perm_prefix_2"/>
    <property type="match status" value="1"/>
</dbReference>
<organism evidence="9 10">
    <name type="scientific">Chryseolinea serpens</name>
    <dbReference type="NCBI Taxonomy" id="947013"/>
    <lineage>
        <taxon>Bacteria</taxon>
        <taxon>Pseudomonadati</taxon>
        <taxon>Bacteroidota</taxon>
        <taxon>Cytophagia</taxon>
        <taxon>Cytophagales</taxon>
        <taxon>Fulvivirgaceae</taxon>
        <taxon>Chryseolinea</taxon>
    </lineage>
</organism>